<accession>A0A9P4LT57</accession>
<dbReference type="EMBL" id="ML978157">
    <property type="protein sequence ID" value="KAF2035432.1"/>
    <property type="molecule type" value="Genomic_DNA"/>
</dbReference>
<evidence type="ECO:0000256" key="1">
    <source>
        <dbReference type="SAM" id="MobiDB-lite"/>
    </source>
</evidence>
<keyword evidence="2" id="KW-0732">Signal</keyword>
<sequence>MFRPLPPTLLALLFALPALSHASPSPALVGSDWEISLIPRHTLFLRQLSDLQTFSSALGGTRASAITNSGDSSRPFSVDGQTFDSFASAAQRSCDNQFQACQSAANGNGNGNQQNQASSNRNGQSQNNNNNQNNQQNKDRKQKSKRQDGKGNGGGNGIEKRQNGGLTVNQCDQQKDQCNSAQQSATVKDFNTAVASTNIGPDPQFPDFDLICEG</sequence>
<evidence type="ECO:0000256" key="2">
    <source>
        <dbReference type="SAM" id="SignalP"/>
    </source>
</evidence>
<dbReference type="OrthoDB" id="2507450at2759"/>
<gene>
    <name evidence="3" type="ORF">EK21DRAFT_106961</name>
</gene>
<feature type="chain" id="PRO_5040418448" evidence="2">
    <location>
        <begin position="23"/>
        <end position="214"/>
    </location>
</feature>
<dbReference type="Proteomes" id="UP000799777">
    <property type="component" value="Unassembled WGS sequence"/>
</dbReference>
<evidence type="ECO:0000313" key="4">
    <source>
        <dbReference type="Proteomes" id="UP000799777"/>
    </source>
</evidence>
<feature type="signal peptide" evidence="2">
    <location>
        <begin position="1"/>
        <end position="22"/>
    </location>
</feature>
<evidence type="ECO:0000313" key="3">
    <source>
        <dbReference type="EMBL" id="KAF2035432.1"/>
    </source>
</evidence>
<organism evidence="3 4">
    <name type="scientific">Setomelanomma holmii</name>
    <dbReference type="NCBI Taxonomy" id="210430"/>
    <lineage>
        <taxon>Eukaryota</taxon>
        <taxon>Fungi</taxon>
        <taxon>Dikarya</taxon>
        <taxon>Ascomycota</taxon>
        <taxon>Pezizomycotina</taxon>
        <taxon>Dothideomycetes</taxon>
        <taxon>Pleosporomycetidae</taxon>
        <taxon>Pleosporales</taxon>
        <taxon>Pleosporineae</taxon>
        <taxon>Phaeosphaeriaceae</taxon>
        <taxon>Setomelanomma</taxon>
    </lineage>
</organism>
<proteinExistence type="predicted"/>
<protein>
    <submittedName>
        <fullName evidence="3">Uncharacterized protein</fullName>
    </submittedName>
</protein>
<reference evidence="3" key="1">
    <citation type="journal article" date="2020" name="Stud. Mycol.">
        <title>101 Dothideomycetes genomes: a test case for predicting lifestyles and emergence of pathogens.</title>
        <authorList>
            <person name="Haridas S."/>
            <person name="Albert R."/>
            <person name="Binder M."/>
            <person name="Bloem J."/>
            <person name="Labutti K."/>
            <person name="Salamov A."/>
            <person name="Andreopoulos B."/>
            <person name="Baker S."/>
            <person name="Barry K."/>
            <person name="Bills G."/>
            <person name="Bluhm B."/>
            <person name="Cannon C."/>
            <person name="Castanera R."/>
            <person name="Culley D."/>
            <person name="Daum C."/>
            <person name="Ezra D."/>
            <person name="Gonzalez J."/>
            <person name="Henrissat B."/>
            <person name="Kuo A."/>
            <person name="Liang C."/>
            <person name="Lipzen A."/>
            <person name="Lutzoni F."/>
            <person name="Magnuson J."/>
            <person name="Mondo S."/>
            <person name="Nolan M."/>
            <person name="Ohm R."/>
            <person name="Pangilinan J."/>
            <person name="Park H.-J."/>
            <person name="Ramirez L."/>
            <person name="Alfaro M."/>
            <person name="Sun H."/>
            <person name="Tritt A."/>
            <person name="Yoshinaga Y."/>
            <person name="Zwiers L.-H."/>
            <person name="Turgeon B."/>
            <person name="Goodwin S."/>
            <person name="Spatafora J."/>
            <person name="Crous P."/>
            <person name="Grigoriev I."/>
        </authorList>
    </citation>
    <scope>NUCLEOTIDE SEQUENCE</scope>
    <source>
        <strain evidence="3">CBS 110217</strain>
    </source>
</reference>
<feature type="compositionally biased region" description="Low complexity" evidence="1">
    <location>
        <begin position="105"/>
        <end position="136"/>
    </location>
</feature>
<keyword evidence="4" id="KW-1185">Reference proteome</keyword>
<dbReference type="AlphaFoldDB" id="A0A9P4LT57"/>
<name>A0A9P4LT57_9PLEO</name>
<feature type="region of interest" description="Disordered" evidence="1">
    <location>
        <begin position="105"/>
        <end position="164"/>
    </location>
</feature>
<comment type="caution">
    <text evidence="3">The sequence shown here is derived from an EMBL/GenBank/DDBJ whole genome shotgun (WGS) entry which is preliminary data.</text>
</comment>